<evidence type="ECO:0000313" key="2">
    <source>
        <dbReference type="EMBL" id="KAK6535451.1"/>
    </source>
</evidence>
<proteinExistence type="predicted"/>
<sequence>MQSFLQHNTNAAEFMCNNAMERFSQEQGAAGKLAPRVRESLGKILYKIGKDLIKRHNLTGGMEWLARALEVIDPQHTGSENFAAELRFGIMQHLVQTSLKTKTSVDLERARDAMEIMTNEWPERLNVHCLGLDIIVARQLGAEAYHAGELDFLESI</sequence>
<evidence type="ECO:0000313" key="3">
    <source>
        <dbReference type="Proteomes" id="UP001365542"/>
    </source>
</evidence>
<dbReference type="InterPro" id="IPR013940">
    <property type="entry name" value="Spo22/ZIP4/TEX11"/>
</dbReference>
<dbReference type="Pfam" id="PF08631">
    <property type="entry name" value="SPO22"/>
    <property type="match status" value="1"/>
</dbReference>
<evidence type="ECO:0000256" key="1">
    <source>
        <dbReference type="ARBA" id="ARBA00023254"/>
    </source>
</evidence>
<organism evidence="2 3">
    <name type="scientific">Orbilia ellipsospora</name>
    <dbReference type="NCBI Taxonomy" id="2528407"/>
    <lineage>
        <taxon>Eukaryota</taxon>
        <taxon>Fungi</taxon>
        <taxon>Dikarya</taxon>
        <taxon>Ascomycota</taxon>
        <taxon>Pezizomycotina</taxon>
        <taxon>Orbiliomycetes</taxon>
        <taxon>Orbiliales</taxon>
        <taxon>Orbiliaceae</taxon>
        <taxon>Orbilia</taxon>
    </lineage>
</organism>
<dbReference type="EMBL" id="JAVHJO010000010">
    <property type="protein sequence ID" value="KAK6535451.1"/>
    <property type="molecule type" value="Genomic_DNA"/>
</dbReference>
<comment type="caution">
    <text evidence="2">The sequence shown here is derived from an EMBL/GenBank/DDBJ whole genome shotgun (WGS) entry which is preliminary data.</text>
</comment>
<accession>A0AAV9X552</accession>
<dbReference type="Proteomes" id="UP001365542">
    <property type="component" value="Unassembled WGS sequence"/>
</dbReference>
<dbReference type="PANTHER" id="PTHR40375">
    <property type="entry name" value="SPORULATION-SPECIFIC PROTEIN 22"/>
    <property type="match status" value="1"/>
</dbReference>
<dbReference type="PANTHER" id="PTHR40375:SF2">
    <property type="entry name" value="SPORULATION-SPECIFIC PROTEIN 22"/>
    <property type="match status" value="1"/>
</dbReference>
<keyword evidence="1" id="KW-0469">Meiosis</keyword>
<dbReference type="InterPro" id="IPR039057">
    <property type="entry name" value="Spo22/ZIP4"/>
</dbReference>
<dbReference type="GO" id="GO:0051321">
    <property type="term" value="P:meiotic cell cycle"/>
    <property type="evidence" value="ECO:0007669"/>
    <property type="project" value="UniProtKB-KW"/>
</dbReference>
<reference evidence="2 3" key="1">
    <citation type="submission" date="2019-10" db="EMBL/GenBank/DDBJ databases">
        <authorList>
            <person name="Palmer J.M."/>
        </authorList>
    </citation>
    <scope>NUCLEOTIDE SEQUENCE [LARGE SCALE GENOMIC DNA]</scope>
    <source>
        <strain evidence="2 3">TWF694</strain>
    </source>
</reference>
<keyword evidence="3" id="KW-1185">Reference proteome</keyword>
<dbReference type="AlphaFoldDB" id="A0AAV9X552"/>
<protein>
    <submittedName>
        <fullName evidence="2">Uncharacterized protein</fullName>
    </submittedName>
</protein>
<gene>
    <name evidence="2" type="ORF">TWF694_001909</name>
</gene>
<name>A0AAV9X552_9PEZI</name>
<dbReference type="GO" id="GO:0090173">
    <property type="term" value="P:regulation of synaptonemal complex assembly"/>
    <property type="evidence" value="ECO:0007669"/>
    <property type="project" value="InterPro"/>
</dbReference>